<dbReference type="InterPro" id="IPR013637">
    <property type="entry name" value="Lys_sp_deMease-like_dom"/>
</dbReference>
<evidence type="ECO:0000256" key="4">
    <source>
        <dbReference type="ARBA" id="ARBA00022833"/>
    </source>
</evidence>
<keyword evidence="2" id="KW-0479">Metal-binding</keyword>
<dbReference type="SUPFAM" id="SSF57903">
    <property type="entry name" value="FYVE/PHD zinc finger"/>
    <property type="match status" value="2"/>
</dbReference>
<comment type="subcellular location">
    <subcellularLocation>
        <location evidence="1">Nucleus</location>
    </subcellularLocation>
</comment>
<dbReference type="Pfam" id="PF08429">
    <property type="entry name" value="PLU-1"/>
    <property type="match status" value="1"/>
</dbReference>
<dbReference type="InterPro" id="IPR019787">
    <property type="entry name" value="Znf_PHD-finger"/>
</dbReference>
<dbReference type="Gene3D" id="3.30.40.10">
    <property type="entry name" value="Zinc/RING finger domain, C3HC4 (zinc finger)"/>
    <property type="match status" value="2"/>
</dbReference>
<dbReference type="KEGG" id="qsa:O6P43_034237"/>
<evidence type="ECO:0000256" key="5">
    <source>
        <dbReference type="ARBA" id="ARBA00023242"/>
    </source>
</evidence>
<dbReference type="GO" id="GO:0008270">
    <property type="term" value="F:zinc ion binding"/>
    <property type="evidence" value="ECO:0007669"/>
    <property type="project" value="UniProtKB-KW"/>
</dbReference>
<dbReference type="GO" id="GO:0045893">
    <property type="term" value="P:positive regulation of DNA-templated transcription"/>
    <property type="evidence" value="ECO:0007669"/>
    <property type="project" value="TreeGrafter"/>
</dbReference>
<keyword evidence="5" id="KW-0539">Nucleus</keyword>
<dbReference type="Pfam" id="PF00628">
    <property type="entry name" value="PHD"/>
    <property type="match status" value="1"/>
</dbReference>
<dbReference type="InterPro" id="IPR011011">
    <property type="entry name" value="Znf_FYVE_PHD"/>
</dbReference>
<feature type="region of interest" description="Disordered" evidence="6">
    <location>
        <begin position="593"/>
        <end position="640"/>
    </location>
</feature>
<evidence type="ECO:0000313" key="9">
    <source>
        <dbReference type="Proteomes" id="UP001163823"/>
    </source>
</evidence>
<dbReference type="InterPro" id="IPR019786">
    <property type="entry name" value="Zinc_finger_PHD-type_CS"/>
</dbReference>
<feature type="domain" description="Zinc finger PHD-type" evidence="7">
    <location>
        <begin position="276"/>
        <end position="322"/>
    </location>
</feature>
<dbReference type="PROSITE" id="PS01359">
    <property type="entry name" value="ZF_PHD_1"/>
    <property type="match status" value="1"/>
</dbReference>
<name>A0AAD7KSF4_QUISA</name>
<evidence type="ECO:0000256" key="3">
    <source>
        <dbReference type="ARBA" id="ARBA00022771"/>
    </source>
</evidence>
<accession>A0AAD7KSF4</accession>
<dbReference type="EMBL" id="JARAOO010000014">
    <property type="protein sequence ID" value="KAJ7944914.1"/>
    <property type="molecule type" value="Genomic_DNA"/>
</dbReference>
<dbReference type="CDD" id="cd15489">
    <property type="entry name" value="PHD_SF"/>
    <property type="match status" value="1"/>
</dbReference>
<reference evidence="8" key="1">
    <citation type="journal article" date="2023" name="Science">
        <title>Elucidation of the pathway for biosynthesis of saponin adjuvants from the soapbark tree.</title>
        <authorList>
            <person name="Reed J."/>
            <person name="Orme A."/>
            <person name="El-Demerdash A."/>
            <person name="Owen C."/>
            <person name="Martin L.B.B."/>
            <person name="Misra R.C."/>
            <person name="Kikuchi S."/>
            <person name="Rejzek M."/>
            <person name="Martin A.C."/>
            <person name="Harkess A."/>
            <person name="Leebens-Mack J."/>
            <person name="Louveau T."/>
            <person name="Stephenson M.J."/>
            <person name="Osbourn A."/>
        </authorList>
    </citation>
    <scope>NUCLEOTIDE SEQUENCE</scope>
    <source>
        <strain evidence="8">S10</strain>
    </source>
</reference>
<sequence>MLEVVLKNCKEWECNAHFLLQDAWRLFELNDNFDGISNGLTSEIEGLIIRTDSMTKSGLSLGFAFPEIPKLEHACVTLQWCKKTLSFCTLSPSLKDVLSLVKIAEDLSGTYASASLLNSLVDGAYWLKRALEVICEPNNSKRWKLTDVEEVLADYLSIKIPFSAIICQLEDAIQKHKLWEEQVHQFFSLSSREQSWSSMLELKELGNTMAFNCPELNLVLSEVEKVENWKKHCMDIVGSVAGDENSLLGALQKIKQRLDRSLLIYSKSREQQATNICICCFIDSEDREFLTCSTCKDCYHFQCLGATAADTNNEEYTCSYCQHWKDESVFRIGSGPLSFGAKYTELNMLLELKSDAEQFSVWSDERELLDQIVEQALLCKTCLGELVDLALADIDEDIHIISGRLTVAIKAVKVAGVHDHRDNCKLELALARNSWKLQVNALLDGLWKPSLQQIQKHLKEGRAVEISPEDEYMLKLREVEYRGFQWVEQAKKVASDSGVLGLGKVFELLVDGENLPINVDEELELLRARSMLYCICRKPYDQRVMIACDQCDEWYHFDCMKLPSPPDVYICPACKPHTEELLTTSLDHERITSANFAEPKTPSPMQTEPRKKLKRAEPSVSQKLLATKDQNSSSRCDSGIERLRWQNRKPLRRASKKRVELASLSPFC</sequence>
<evidence type="ECO:0000256" key="2">
    <source>
        <dbReference type="ARBA" id="ARBA00022723"/>
    </source>
</evidence>
<dbReference type="Proteomes" id="UP001163823">
    <property type="component" value="Chromosome 14"/>
</dbReference>
<evidence type="ECO:0000256" key="6">
    <source>
        <dbReference type="SAM" id="MobiDB-lite"/>
    </source>
</evidence>
<dbReference type="PANTHER" id="PTHR46174">
    <property type="entry name" value="CXXC-TYPE ZINC FINGER PROTEIN 1"/>
    <property type="match status" value="1"/>
</dbReference>
<evidence type="ECO:0000259" key="7">
    <source>
        <dbReference type="SMART" id="SM00249"/>
    </source>
</evidence>
<organism evidence="8 9">
    <name type="scientific">Quillaja saponaria</name>
    <name type="common">Soap bark tree</name>
    <dbReference type="NCBI Taxonomy" id="32244"/>
    <lineage>
        <taxon>Eukaryota</taxon>
        <taxon>Viridiplantae</taxon>
        <taxon>Streptophyta</taxon>
        <taxon>Embryophyta</taxon>
        <taxon>Tracheophyta</taxon>
        <taxon>Spermatophyta</taxon>
        <taxon>Magnoliopsida</taxon>
        <taxon>eudicotyledons</taxon>
        <taxon>Gunneridae</taxon>
        <taxon>Pentapetalae</taxon>
        <taxon>rosids</taxon>
        <taxon>fabids</taxon>
        <taxon>Fabales</taxon>
        <taxon>Quillajaceae</taxon>
        <taxon>Quillaja</taxon>
    </lineage>
</organism>
<dbReference type="InterPro" id="IPR037869">
    <property type="entry name" value="Spp1/CFP1"/>
</dbReference>
<feature type="domain" description="Zinc finger PHD-type" evidence="7">
    <location>
        <begin position="533"/>
        <end position="575"/>
    </location>
</feature>
<dbReference type="InterPro" id="IPR001965">
    <property type="entry name" value="Znf_PHD"/>
</dbReference>
<keyword evidence="3" id="KW-0863">Zinc-finger</keyword>
<keyword evidence="4" id="KW-0862">Zinc</keyword>
<keyword evidence="9" id="KW-1185">Reference proteome</keyword>
<dbReference type="GO" id="GO:0048188">
    <property type="term" value="C:Set1C/COMPASS complex"/>
    <property type="evidence" value="ECO:0007669"/>
    <property type="project" value="InterPro"/>
</dbReference>
<dbReference type="SMART" id="SM00249">
    <property type="entry name" value="PHD"/>
    <property type="match status" value="2"/>
</dbReference>
<dbReference type="AlphaFoldDB" id="A0AAD7KSF4"/>
<comment type="caution">
    <text evidence="8">The sequence shown here is derived from an EMBL/GenBank/DDBJ whole genome shotgun (WGS) entry which is preliminary data.</text>
</comment>
<gene>
    <name evidence="8" type="ORF">O6P43_034237</name>
</gene>
<evidence type="ECO:0000313" key="8">
    <source>
        <dbReference type="EMBL" id="KAJ7944914.1"/>
    </source>
</evidence>
<proteinExistence type="predicted"/>
<feature type="compositionally biased region" description="Polar residues" evidence="6">
    <location>
        <begin position="619"/>
        <end position="636"/>
    </location>
</feature>
<dbReference type="InterPro" id="IPR013083">
    <property type="entry name" value="Znf_RING/FYVE/PHD"/>
</dbReference>
<protein>
    <submittedName>
        <fullName evidence="8">Transcription factor jumonji (JmjC) domain protein</fullName>
    </submittedName>
</protein>
<dbReference type="PANTHER" id="PTHR46174:SF1">
    <property type="entry name" value="CXXC-TYPE ZINC FINGER PROTEIN 1"/>
    <property type="match status" value="1"/>
</dbReference>
<evidence type="ECO:0000256" key="1">
    <source>
        <dbReference type="ARBA" id="ARBA00004123"/>
    </source>
</evidence>